<dbReference type="EMBL" id="AP023322">
    <property type="protein sequence ID" value="BCI64345.1"/>
    <property type="molecule type" value="Genomic_DNA"/>
</dbReference>
<organism evidence="3 4">
    <name type="scientific">Coprobacter secundus subsp. similis</name>
    <dbReference type="NCBI Taxonomy" id="2751153"/>
    <lineage>
        <taxon>Bacteria</taxon>
        <taxon>Pseudomonadati</taxon>
        <taxon>Bacteroidota</taxon>
        <taxon>Bacteroidia</taxon>
        <taxon>Bacteroidales</taxon>
        <taxon>Barnesiellaceae</taxon>
        <taxon>Coprobacter</taxon>
    </lineage>
</organism>
<dbReference type="Proteomes" id="UP000594042">
    <property type="component" value="Chromosome"/>
</dbReference>
<dbReference type="Gene3D" id="2.160.10.10">
    <property type="entry name" value="Hexapeptide repeat proteins"/>
    <property type="match status" value="1"/>
</dbReference>
<dbReference type="Pfam" id="PF13562">
    <property type="entry name" value="NTP_transf_4"/>
    <property type="match status" value="1"/>
</dbReference>
<keyword evidence="4" id="KW-1185">Reference proteome</keyword>
<keyword evidence="1 3" id="KW-0808">Transferase</keyword>
<evidence type="ECO:0000256" key="2">
    <source>
        <dbReference type="ARBA" id="ARBA00023315"/>
    </source>
</evidence>
<protein>
    <submittedName>
        <fullName evidence="3">Glucose-1-phosphate thymidylyltransferase</fullName>
    </submittedName>
</protein>
<accession>A0A7G1HX85</accession>
<dbReference type="SUPFAM" id="SSF51161">
    <property type="entry name" value="Trimeric LpxA-like enzymes"/>
    <property type="match status" value="1"/>
</dbReference>
<proteinExistence type="predicted"/>
<evidence type="ECO:0000256" key="1">
    <source>
        <dbReference type="ARBA" id="ARBA00022679"/>
    </source>
</evidence>
<evidence type="ECO:0000313" key="4">
    <source>
        <dbReference type="Proteomes" id="UP000594042"/>
    </source>
</evidence>
<dbReference type="PANTHER" id="PTHR43584:SF9">
    <property type="entry name" value="TRANSFERASE HEXAPEPTIDE REPEAT CONTAINING PROTEIN"/>
    <property type="match status" value="1"/>
</dbReference>
<evidence type="ECO:0000313" key="3">
    <source>
        <dbReference type="EMBL" id="BCI64345.1"/>
    </source>
</evidence>
<dbReference type="GO" id="GO:0016779">
    <property type="term" value="F:nucleotidyltransferase activity"/>
    <property type="evidence" value="ECO:0007669"/>
    <property type="project" value="UniProtKB-ARBA"/>
</dbReference>
<dbReference type="InterPro" id="IPR023917">
    <property type="entry name" value="Bifunctiontional_GlmU_bac-type"/>
</dbReference>
<dbReference type="RefSeq" id="WP_200755011.1">
    <property type="nucleotide sequence ID" value="NZ_AP023322.1"/>
</dbReference>
<name>A0A7G1HX85_9BACT</name>
<dbReference type="AlphaFoldDB" id="A0A7G1HX85"/>
<dbReference type="NCBIfam" id="TIGR03991">
    <property type="entry name" value="alt_bact_glmU"/>
    <property type="match status" value="1"/>
</dbReference>
<keyword evidence="2" id="KW-0012">Acyltransferase</keyword>
<dbReference type="GO" id="GO:0016746">
    <property type="term" value="F:acyltransferase activity"/>
    <property type="evidence" value="ECO:0007669"/>
    <property type="project" value="UniProtKB-KW"/>
</dbReference>
<dbReference type="InterPro" id="IPR050065">
    <property type="entry name" value="GlmU-like"/>
</dbReference>
<gene>
    <name evidence="3" type="ORF">Cop2CBH44_26980</name>
</gene>
<dbReference type="PANTHER" id="PTHR43584">
    <property type="entry name" value="NUCLEOTIDYL TRANSFERASE"/>
    <property type="match status" value="1"/>
</dbReference>
<dbReference type="KEGG" id="copr:Cop2CBH44_26980"/>
<sequence>MKNIILFDTESLHLELLPLTFTRPISDIRFGIFTIREKWEQMYPGNYSYKTNDYLATKYPLQTDDNNYFIAGNICPDKELIQKLDKLSEQESLFYNDELIAFYGTLDAFQENDFGVVHPLKNEPLSLHKLYDIFINNDIALERDYKIITSKKQSAPLPASNRIIGNPNFEDGTPKIFIEPGASIECVTLNVTHGPIYIGKDTEIMENSSIRAPFAACEHVVVNMGTKIYGATTLGPYCKVGGELNNVIMQAYSNKGHDGFLGNAVIGEWCNLGAGTNASNLKNDYSEIKLWNYPSRRFLRTGLQFCGLIMGDHSKAGINCMFNTATVLGVGVNVHGSGFPRNFVASFSEGGTAGFSDVPLSKFFSIAERMMARRGKVLTEVDRAIFEAIHDETENLK</sequence>
<reference evidence="4" key="1">
    <citation type="submission" date="2020-07" db="EMBL/GenBank/DDBJ databases">
        <title>Complete genome sequencing of Coprobacter sp. strain 2CBH44.</title>
        <authorList>
            <person name="Sakamoto M."/>
            <person name="Murakami T."/>
            <person name="Mori H."/>
        </authorList>
    </citation>
    <scope>NUCLEOTIDE SEQUENCE [LARGE SCALE GENOMIC DNA]</scope>
    <source>
        <strain evidence="4">2CBH44</strain>
    </source>
</reference>
<dbReference type="InterPro" id="IPR011004">
    <property type="entry name" value="Trimer_LpxA-like_sf"/>
</dbReference>